<keyword evidence="2" id="KW-1185">Reference proteome</keyword>
<dbReference type="Proteomes" id="UP000050794">
    <property type="component" value="Unassembled WGS sequence"/>
</dbReference>
<evidence type="ECO:0000313" key="3">
    <source>
        <dbReference type="WBParaSite" id="TCNE_0002018101-mRNA-1"/>
    </source>
</evidence>
<organism evidence="2 3">
    <name type="scientific">Toxocara canis</name>
    <name type="common">Canine roundworm</name>
    <dbReference type="NCBI Taxonomy" id="6265"/>
    <lineage>
        <taxon>Eukaryota</taxon>
        <taxon>Metazoa</taxon>
        <taxon>Ecdysozoa</taxon>
        <taxon>Nematoda</taxon>
        <taxon>Chromadorea</taxon>
        <taxon>Rhabditida</taxon>
        <taxon>Spirurina</taxon>
        <taxon>Ascaridomorpha</taxon>
        <taxon>Ascaridoidea</taxon>
        <taxon>Toxocaridae</taxon>
        <taxon>Toxocara</taxon>
    </lineage>
</organism>
<reference evidence="1 2" key="2">
    <citation type="submission" date="2018-11" db="EMBL/GenBank/DDBJ databases">
        <authorList>
            <consortium name="Pathogen Informatics"/>
        </authorList>
    </citation>
    <scope>NUCLEOTIDE SEQUENCE [LARGE SCALE GENOMIC DNA]</scope>
</reference>
<accession>A0A183VHF7</accession>
<sequence>MAVSVVAQIKAHSQLRCRIMRCFSNYADLSHRASDGAHTFSISPSDCTYIANNNAANVAGQSGAGTDSTEDGPDVVELPDSDEELARIQANNAAAAQRAYAMQVEQMGVSQVRLDSQANFMSQPPPDWNMHAHNPYVAPPFCTSQYAYQQQQPYQFMPPQHVAVSYSQPVRSLTIN</sequence>
<dbReference type="EMBL" id="UYWY01028523">
    <property type="protein sequence ID" value="VDM51498.1"/>
    <property type="molecule type" value="Genomic_DNA"/>
</dbReference>
<reference evidence="3" key="1">
    <citation type="submission" date="2016-06" db="UniProtKB">
        <authorList>
            <consortium name="WormBaseParasite"/>
        </authorList>
    </citation>
    <scope>IDENTIFICATION</scope>
</reference>
<evidence type="ECO:0000313" key="1">
    <source>
        <dbReference type="EMBL" id="VDM51498.1"/>
    </source>
</evidence>
<protein>
    <submittedName>
        <fullName evidence="3">SUZ domain-containing protein</fullName>
    </submittedName>
</protein>
<name>A0A183VHF7_TOXCA</name>
<dbReference type="WBParaSite" id="TCNE_0002018101-mRNA-1">
    <property type="protein sequence ID" value="TCNE_0002018101-mRNA-1"/>
    <property type="gene ID" value="TCNE_0002018101"/>
</dbReference>
<evidence type="ECO:0000313" key="2">
    <source>
        <dbReference type="Proteomes" id="UP000050794"/>
    </source>
</evidence>
<proteinExistence type="predicted"/>
<gene>
    <name evidence="1" type="ORF">TCNE_LOCUS20177</name>
</gene>
<dbReference type="AlphaFoldDB" id="A0A183VHF7"/>